<proteinExistence type="predicted"/>
<keyword evidence="1" id="KW-0808">Transferase</keyword>
<dbReference type="EMBL" id="LBJM01000046">
    <property type="protein sequence ID" value="RXH39798.1"/>
    <property type="molecule type" value="Genomic_DNA"/>
</dbReference>
<gene>
    <name evidence="1" type="ORF">XH94_15495</name>
</gene>
<dbReference type="GO" id="GO:0032259">
    <property type="term" value="P:methylation"/>
    <property type="evidence" value="ECO:0007669"/>
    <property type="project" value="UniProtKB-KW"/>
</dbReference>
<protein>
    <submittedName>
        <fullName evidence="1">Protein-L-isoaspartate O-methyltransferase</fullName>
    </submittedName>
</protein>
<dbReference type="Proteomes" id="UP000290565">
    <property type="component" value="Unassembled WGS sequence"/>
</dbReference>
<evidence type="ECO:0000313" key="1">
    <source>
        <dbReference type="EMBL" id="RXH39798.1"/>
    </source>
</evidence>
<organism evidence="1 2">
    <name type="scientific">Bradyrhizobium zhanjiangense</name>
    <dbReference type="NCBI Taxonomy" id="1325107"/>
    <lineage>
        <taxon>Bacteria</taxon>
        <taxon>Pseudomonadati</taxon>
        <taxon>Pseudomonadota</taxon>
        <taxon>Alphaproteobacteria</taxon>
        <taxon>Hyphomicrobiales</taxon>
        <taxon>Nitrobacteraceae</taxon>
        <taxon>Bradyrhizobium</taxon>
    </lineage>
</organism>
<evidence type="ECO:0000313" key="2">
    <source>
        <dbReference type="Proteomes" id="UP000290565"/>
    </source>
</evidence>
<dbReference type="GO" id="GO:0008168">
    <property type="term" value="F:methyltransferase activity"/>
    <property type="evidence" value="ECO:0007669"/>
    <property type="project" value="UniProtKB-KW"/>
</dbReference>
<dbReference type="Pfam" id="PF01135">
    <property type="entry name" value="PCMT"/>
    <property type="match status" value="1"/>
</dbReference>
<dbReference type="AlphaFoldDB" id="A0A4Q0SMJ2"/>
<feature type="non-terminal residue" evidence="1">
    <location>
        <position position="1"/>
    </location>
</feature>
<sequence>LVMPVGPGYTTQQLTVVEKIAPDKTTTRAVALVRFVPFTRSQH</sequence>
<accession>A0A4Q0SMJ2</accession>
<keyword evidence="1" id="KW-0489">Methyltransferase</keyword>
<name>A0A4Q0SMJ2_9BRAD</name>
<reference evidence="1 2" key="1">
    <citation type="submission" date="2015-04" db="EMBL/GenBank/DDBJ databases">
        <title>Comparative genomics of rhizobia nodulating Arachis hypogaea in China.</title>
        <authorList>
            <person name="Li Y."/>
        </authorList>
    </citation>
    <scope>NUCLEOTIDE SEQUENCE [LARGE SCALE GENOMIC DNA]</scope>
    <source>
        <strain evidence="1 2">CCBAU 51787</strain>
    </source>
</reference>
<comment type="caution">
    <text evidence="1">The sequence shown here is derived from an EMBL/GenBank/DDBJ whole genome shotgun (WGS) entry which is preliminary data.</text>
</comment>